<comment type="catalytic activity">
    <reaction evidence="9">
        <text>(6S)-5,6,7,8-tetrahydrofolyl-(gamma-L-Glu)(n) + L-glutamate + ATP = (6S)-5,6,7,8-tetrahydrofolyl-(gamma-L-Glu)(n+1) + ADP + phosphate + H(+)</text>
        <dbReference type="Rhea" id="RHEA:10580"/>
        <dbReference type="Rhea" id="RHEA-COMP:14738"/>
        <dbReference type="Rhea" id="RHEA-COMP:14740"/>
        <dbReference type="ChEBI" id="CHEBI:15378"/>
        <dbReference type="ChEBI" id="CHEBI:29985"/>
        <dbReference type="ChEBI" id="CHEBI:30616"/>
        <dbReference type="ChEBI" id="CHEBI:43474"/>
        <dbReference type="ChEBI" id="CHEBI:141005"/>
        <dbReference type="ChEBI" id="CHEBI:456216"/>
        <dbReference type="EC" id="6.3.2.17"/>
    </reaction>
</comment>
<evidence type="ECO:0000256" key="10">
    <source>
        <dbReference type="PIRNR" id="PIRNR001563"/>
    </source>
</evidence>
<dbReference type="SUPFAM" id="SSF53623">
    <property type="entry name" value="MurD-like peptide ligases, catalytic domain"/>
    <property type="match status" value="1"/>
</dbReference>
<evidence type="ECO:0000256" key="2">
    <source>
        <dbReference type="ARBA" id="ARBA00013025"/>
    </source>
</evidence>
<dbReference type="PANTHER" id="PTHR11136:SF0">
    <property type="entry name" value="DIHYDROFOLATE SYNTHETASE-RELATED"/>
    <property type="match status" value="1"/>
</dbReference>
<dbReference type="EC" id="6.3.2.17" evidence="2"/>
<sequence length="415" mass="45402">MTVIEASEWLEERQAAGISYSLERIEAVLDRLDRPDNKLSVIHIAGTNGKGTVGQYLSNVLISNGLSVGSFETPSFGEVWEQLQYNGTGIDSSQFAEALSSIASEIEEVEHVRNELVSPFEVMTALAYYMFAHVLPTDAVIVEAGMGGRLDATNAVKNPAATVITSVDLDHETYLGPTLADIAFEKAGIIKHSAPVFTGASEPALRIIVNRAVELGTNVVDLQTFPPCSWTTDLFAPVDRLNASIAAETAVYMLQKLNVKVPDEQVIKTTISQTKLAGRMEKIAEQPKIIVDTAHNPAAVKVLIEKIGQDCTISKVQVLFAAMKDKKYLEMLDILAEANVVKKVYWCRFNDVRAAVPTLKEANSIGVTIRNEDCQEIITNLLTDSGSDEVFVITGSHAFVKLMRNHVTCQYNKKE</sequence>
<keyword evidence="3 10" id="KW-0436">Ligase</keyword>
<evidence type="ECO:0000256" key="9">
    <source>
        <dbReference type="ARBA" id="ARBA00047493"/>
    </source>
</evidence>
<feature type="domain" description="Mur ligase C-terminal" evidence="11">
    <location>
        <begin position="278"/>
        <end position="396"/>
    </location>
</feature>
<evidence type="ECO:0000259" key="11">
    <source>
        <dbReference type="Pfam" id="PF02875"/>
    </source>
</evidence>
<dbReference type="Gene3D" id="3.90.190.20">
    <property type="entry name" value="Mur ligase, C-terminal domain"/>
    <property type="match status" value="1"/>
</dbReference>
<dbReference type="InterPro" id="IPR036615">
    <property type="entry name" value="Mur_ligase_C_dom_sf"/>
</dbReference>
<evidence type="ECO:0000256" key="1">
    <source>
        <dbReference type="ARBA" id="ARBA00008276"/>
    </source>
</evidence>
<keyword evidence="4" id="KW-0479">Metal-binding</keyword>
<comment type="similarity">
    <text evidence="1 10">Belongs to the folylpolyglutamate synthase family.</text>
</comment>
<dbReference type="PANTHER" id="PTHR11136">
    <property type="entry name" value="FOLYLPOLYGLUTAMATE SYNTHASE-RELATED"/>
    <property type="match status" value="1"/>
</dbReference>
<reference evidence="13" key="1">
    <citation type="submission" date="2016-10" db="EMBL/GenBank/DDBJ databases">
        <authorList>
            <person name="de Groot N.N."/>
        </authorList>
    </citation>
    <scope>NUCLEOTIDE SEQUENCE [LARGE SCALE GENOMIC DNA]</scope>
    <source>
        <strain evidence="13">10nlg</strain>
    </source>
</reference>
<dbReference type="RefSeq" id="WP_245729728.1">
    <property type="nucleotide sequence ID" value="NZ_FOGV01000004.1"/>
</dbReference>
<dbReference type="GO" id="GO:0004326">
    <property type="term" value="F:tetrahydrofolylpolyglutamate synthase activity"/>
    <property type="evidence" value="ECO:0007669"/>
    <property type="project" value="UniProtKB-EC"/>
</dbReference>
<accession>A0A1H9R4E9</accession>
<dbReference type="STRING" id="1464123.SAMN05444126_10425"/>
<keyword evidence="7" id="KW-0460">Magnesium</keyword>
<protein>
    <recommendedName>
        <fullName evidence="2">tetrahydrofolate synthase</fullName>
        <ecNumber evidence="2">6.3.2.17</ecNumber>
    </recommendedName>
    <alternativeName>
        <fullName evidence="8">Tetrahydrofolylpolyglutamate synthase</fullName>
    </alternativeName>
</protein>
<dbReference type="Pfam" id="PF02875">
    <property type="entry name" value="Mur_ligase_C"/>
    <property type="match status" value="1"/>
</dbReference>
<evidence type="ECO:0000256" key="6">
    <source>
        <dbReference type="ARBA" id="ARBA00022840"/>
    </source>
</evidence>
<dbReference type="PROSITE" id="PS01011">
    <property type="entry name" value="FOLYLPOLYGLU_SYNT_1"/>
    <property type="match status" value="1"/>
</dbReference>
<dbReference type="GO" id="GO:0005524">
    <property type="term" value="F:ATP binding"/>
    <property type="evidence" value="ECO:0007669"/>
    <property type="project" value="UniProtKB-KW"/>
</dbReference>
<comment type="caution">
    <text evidence="12">The sequence shown here is derived from an EMBL/GenBank/DDBJ whole genome shotgun (WGS) entry which is preliminary data.</text>
</comment>
<dbReference type="SUPFAM" id="SSF53244">
    <property type="entry name" value="MurD-like peptide ligases, peptide-binding domain"/>
    <property type="match status" value="1"/>
</dbReference>
<dbReference type="InterPro" id="IPR036565">
    <property type="entry name" value="Mur-like_cat_sf"/>
</dbReference>
<dbReference type="GO" id="GO:0005737">
    <property type="term" value="C:cytoplasm"/>
    <property type="evidence" value="ECO:0007669"/>
    <property type="project" value="TreeGrafter"/>
</dbReference>
<gene>
    <name evidence="12" type="ORF">SAMN05444126_10425</name>
</gene>
<dbReference type="NCBIfam" id="TIGR01499">
    <property type="entry name" value="folC"/>
    <property type="match status" value="1"/>
</dbReference>
<name>A0A1H9R4E9_9BACI</name>
<organism evidence="12 13">
    <name type="scientific">Salisediminibacterium halotolerans</name>
    <dbReference type="NCBI Taxonomy" id="517425"/>
    <lineage>
        <taxon>Bacteria</taxon>
        <taxon>Bacillati</taxon>
        <taxon>Bacillota</taxon>
        <taxon>Bacilli</taxon>
        <taxon>Bacillales</taxon>
        <taxon>Bacillaceae</taxon>
        <taxon>Salisediminibacterium</taxon>
    </lineage>
</organism>
<dbReference type="GO" id="GO:0046872">
    <property type="term" value="F:metal ion binding"/>
    <property type="evidence" value="ECO:0007669"/>
    <property type="project" value="UniProtKB-KW"/>
</dbReference>
<keyword evidence="6 10" id="KW-0067">ATP-binding</keyword>
<dbReference type="Gene3D" id="3.40.1190.10">
    <property type="entry name" value="Mur-like, catalytic domain"/>
    <property type="match status" value="1"/>
</dbReference>
<evidence type="ECO:0000256" key="7">
    <source>
        <dbReference type="ARBA" id="ARBA00022842"/>
    </source>
</evidence>
<evidence type="ECO:0000256" key="5">
    <source>
        <dbReference type="ARBA" id="ARBA00022741"/>
    </source>
</evidence>
<dbReference type="PIRSF" id="PIRSF001563">
    <property type="entry name" value="Folylpolyglu_synth"/>
    <property type="match status" value="1"/>
</dbReference>
<keyword evidence="13" id="KW-1185">Reference proteome</keyword>
<dbReference type="InterPro" id="IPR004101">
    <property type="entry name" value="Mur_ligase_C"/>
</dbReference>
<proteinExistence type="inferred from homology"/>
<keyword evidence="5 10" id="KW-0547">Nucleotide-binding</keyword>
<evidence type="ECO:0000256" key="4">
    <source>
        <dbReference type="ARBA" id="ARBA00022723"/>
    </source>
</evidence>
<evidence type="ECO:0000256" key="3">
    <source>
        <dbReference type="ARBA" id="ARBA00022598"/>
    </source>
</evidence>
<evidence type="ECO:0000256" key="8">
    <source>
        <dbReference type="ARBA" id="ARBA00030592"/>
    </source>
</evidence>
<dbReference type="EMBL" id="FOGV01000004">
    <property type="protein sequence ID" value="SER67580.1"/>
    <property type="molecule type" value="Genomic_DNA"/>
</dbReference>
<dbReference type="InterPro" id="IPR018109">
    <property type="entry name" value="Folylpolyglutamate_synth_CS"/>
</dbReference>
<dbReference type="AlphaFoldDB" id="A0A1H9R4E9"/>
<evidence type="ECO:0000313" key="12">
    <source>
        <dbReference type="EMBL" id="SER67580.1"/>
    </source>
</evidence>
<dbReference type="InterPro" id="IPR001645">
    <property type="entry name" value="Folylpolyglutamate_synth"/>
</dbReference>
<dbReference type="GO" id="GO:0008841">
    <property type="term" value="F:dihydrofolate synthase activity"/>
    <property type="evidence" value="ECO:0007669"/>
    <property type="project" value="TreeGrafter"/>
</dbReference>
<evidence type="ECO:0000313" key="13">
    <source>
        <dbReference type="Proteomes" id="UP000199318"/>
    </source>
</evidence>
<dbReference type="Proteomes" id="UP000199318">
    <property type="component" value="Unassembled WGS sequence"/>
</dbReference>